<feature type="region of interest" description="Disordered" evidence="3">
    <location>
        <begin position="95"/>
        <end position="139"/>
    </location>
</feature>
<name>A0A6J7KRV4_9ZZZZ</name>
<evidence type="ECO:0000256" key="2">
    <source>
        <dbReference type="ARBA" id="ARBA00023315"/>
    </source>
</evidence>
<protein>
    <submittedName>
        <fullName evidence="6">Unannotated protein</fullName>
    </submittedName>
</protein>
<sequence>MIAACLQSDDIAPSMAAVVADGLGTDHAGGFDLSSGCSGFVASVATAAGLIESGRASTVVVVAAEAMSRLTDKTDRATAGLLGDGAGAIVLRGTTEPADDAHPGRTGRSVFGSDGANGGTVRVATDHPSVYDDGEFGPGKAGQVQMNGFDTYKTAVSRFESTVRDTAAANGTALDDVDLIVLHQANGRILDAVRKRLEVPEERLATSVHSHGNTSAASIALALADAREQGRVVPGTRLLLAGFGSGLAWAGITMTWEGVAA</sequence>
<dbReference type="PANTHER" id="PTHR34069">
    <property type="entry name" value="3-OXOACYL-[ACYL-CARRIER-PROTEIN] SYNTHASE 3"/>
    <property type="match status" value="1"/>
</dbReference>
<dbReference type="GO" id="GO:0006633">
    <property type="term" value="P:fatty acid biosynthetic process"/>
    <property type="evidence" value="ECO:0007669"/>
    <property type="project" value="InterPro"/>
</dbReference>
<dbReference type="AlphaFoldDB" id="A0A6J7KRV4"/>
<feature type="domain" description="Beta-ketoacyl-[acyl-carrier-protein] synthase III N-terminal" evidence="5">
    <location>
        <begin position="31"/>
        <end position="98"/>
    </location>
</feature>
<dbReference type="GO" id="GO:0044550">
    <property type="term" value="P:secondary metabolite biosynthetic process"/>
    <property type="evidence" value="ECO:0007669"/>
    <property type="project" value="TreeGrafter"/>
</dbReference>
<proteinExistence type="predicted"/>
<dbReference type="GO" id="GO:0004315">
    <property type="term" value="F:3-oxoacyl-[acyl-carrier-protein] synthase activity"/>
    <property type="evidence" value="ECO:0007669"/>
    <property type="project" value="InterPro"/>
</dbReference>
<dbReference type="InterPro" id="IPR013751">
    <property type="entry name" value="ACP_syn_III_N"/>
</dbReference>
<dbReference type="EMBL" id="CAFBMK010000439">
    <property type="protein sequence ID" value="CAB4958265.1"/>
    <property type="molecule type" value="Genomic_DNA"/>
</dbReference>
<evidence type="ECO:0000313" key="6">
    <source>
        <dbReference type="EMBL" id="CAB4958265.1"/>
    </source>
</evidence>
<evidence type="ECO:0000256" key="3">
    <source>
        <dbReference type="SAM" id="MobiDB-lite"/>
    </source>
</evidence>
<dbReference type="Gene3D" id="3.40.47.10">
    <property type="match status" value="1"/>
</dbReference>
<evidence type="ECO:0000259" key="5">
    <source>
        <dbReference type="Pfam" id="PF08545"/>
    </source>
</evidence>
<evidence type="ECO:0000259" key="4">
    <source>
        <dbReference type="Pfam" id="PF08541"/>
    </source>
</evidence>
<dbReference type="InterPro" id="IPR016039">
    <property type="entry name" value="Thiolase-like"/>
</dbReference>
<accession>A0A6J7KRV4</accession>
<feature type="domain" description="Beta-ketoacyl-[acyl-carrier-protein] synthase III C-terminal" evidence="4">
    <location>
        <begin position="168"/>
        <end position="256"/>
    </location>
</feature>
<evidence type="ECO:0000256" key="1">
    <source>
        <dbReference type="ARBA" id="ARBA00022679"/>
    </source>
</evidence>
<dbReference type="Pfam" id="PF08541">
    <property type="entry name" value="ACP_syn_III_C"/>
    <property type="match status" value="1"/>
</dbReference>
<keyword evidence="2" id="KW-0012">Acyltransferase</keyword>
<gene>
    <name evidence="6" type="ORF">UFOPK3564_03898</name>
</gene>
<dbReference type="SUPFAM" id="SSF53901">
    <property type="entry name" value="Thiolase-like"/>
    <property type="match status" value="1"/>
</dbReference>
<reference evidence="6" key="1">
    <citation type="submission" date="2020-05" db="EMBL/GenBank/DDBJ databases">
        <authorList>
            <person name="Chiriac C."/>
            <person name="Salcher M."/>
            <person name="Ghai R."/>
            <person name="Kavagutti S V."/>
        </authorList>
    </citation>
    <scope>NUCLEOTIDE SEQUENCE</scope>
</reference>
<dbReference type="Pfam" id="PF08545">
    <property type="entry name" value="ACP_syn_III"/>
    <property type="match status" value="1"/>
</dbReference>
<keyword evidence="1" id="KW-0808">Transferase</keyword>
<dbReference type="InterPro" id="IPR013747">
    <property type="entry name" value="ACP_syn_III_C"/>
</dbReference>
<organism evidence="6">
    <name type="scientific">freshwater metagenome</name>
    <dbReference type="NCBI Taxonomy" id="449393"/>
    <lineage>
        <taxon>unclassified sequences</taxon>
        <taxon>metagenomes</taxon>
        <taxon>ecological metagenomes</taxon>
    </lineage>
</organism>
<dbReference type="PANTHER" id="PTHR34069:SF2">
    <property type="entry name" value="BETA-KETOACYL-[ACYL-CARRIER-PROTEIN] SYNTHASE III"/>
    <property type="match status" value="1"/>
</dbReference>